<comment type="caution">
    <text evidence="1">The sequence shown here is derived from an EMBL/GenBank/DDBJ whole genome shotgun (WGS) entry which is preliminary data.</text>
</comment>
<dbReference type="EMBL" id="JALJYF010000001">
    <property type="protein sequence ID" value="MCP1726523.1"/>
    <property type="molecule type" value="Genomic_DNA"/>
</dbReference>
<evidence type="ECO:0000313" key="1">
    <source>
        <dbReference type="EMBL" id="MCP1726523.1"/>
    </source>
</evidence>
<keyword evidence="2" id="KW-1185">Reference proteome</keyword>
<evidence type="ECO:0000313" key="2">
    <source>
        <dbReference type="Proteomes" id="UP001523550"/>
    </source>
</evidence>
<protein>
    <submittedName>
        <fullName evidence="1">Uncharacterized protein</fullName>
    </submittedName>
</protein>
<sequence>MKPSLPGLSVALVMALMLTACELGVSWSGSEKANAQLIFESLEDARRAADAANQLPADWDPDGDAVAPVIDALDDALIKASQVQNTVLTKAHPDLGSRFRLDYMRSLRGLRSYYQTGEIEGREDPRETLAEFTDWFYSNQHEFRWWRGYRSDVGLE</sequence>
<dbReference type="PROSITE" id="PS51257">
    <property type="entry name" value="PROKAR_LIPOPROTEIN"/>
    <property type="match status" value="1"/>
</dbReference>
<dbReference type="RefSeq" id="WP_253444953.1">
    <property type="nucleotide sequence ID" value="NZ_JALJYF010000001.1"/>
</dbReference>
<organism evidence="1 2">
    <name type="scientific">Natronospira proteinivora</name>
    <dbReference type="NCBI Taxonomy" id="1807133"/>
    <lineage>
        <taxon>Bacteria</taxon>
        <taxon>Pseudomonadati</taxon>
        <taxon>Pseudomonadota</taxon>
        <taxon>Gammaproteobacteria</taxon>
        <taxon>Natronospirales</taxon>
        <taxon>Natronospiraceae</taxon>
        <taxon>Natronospira</taxon>
    </lineage>
</organism>
<dbReference type="Proteomes" id="UP001523550">
    <property type="component" value="Unassembled WGS sequence"/>
</dbReference>
<gene>
    <name evidence="1" type="ORF">J2T60_000488</name>
</gene>
<accession>A0ABT1G5F2</accession>
<name>A0ABT1G5F2_9GAMM</name>
<proteinExistence type="predicted"/>
<reference evidence="1 2" key="1">
    <citation type="submission" date="2022-03" db="EMBL/GenBank/DDBJ databases">
        <title>Genomic Encyclopedia of Type Strains, Phase III (KMG-III): the genomes of soil and plant-associated and newly described type strains.</title>
        <authorList>
            <person name="Whitman W."/>
        </authorList>
    </citation>
    <scope>NUCLEOTIDE SEQUENCE [LARGE SCALE GENOMIC DNA]</scope>
    <source>
        <strain evidence="1 2">BSker1</strain>
    </source>
</reference>